<dbReference type="EC" id="1.3.1.124" evidence="3"/>
<evidence type="ECO:0000313" key="8">
    <source>
        <dbReference type="Proteomes" id="UP001337655"/>
    </source>
</evidence>
<evidence type="ECO:0000256" key="1">
    <source>
        <dbReference type="ARBA" id="ARBA00022857"/>
    </source>
</evidence>
<dbReference type="EMBL" id="JAVRRT010000002">
    <property type="protein sequence ID" value="KAK5174784.1"/>
    <property type="molecule type" value="Genomic_DNA"/>
</dbReference>
<dbReference type="Gene3D" id="3.40.50.720">
    <property type="entry name" value="NAD(P)-binding Rossmann-like Domain"/>
    <property type="match status" value="1"/>
</dbReference>
<comment type="catalytic activity">
    <reaction evidence="5">
        <text>a (2E,4Z)-dienoyl-CoA + NADPH + H(+) = a 4,5-saturated-(3E)-enoyl-CoA + NADP(+)</text>
        <dbReference type="Rhea" id="RHEA:61892"/>
        <dbReference type="ChEBI" id="CHEBI:15378"/>
        <dbReference type="ChEBI" id="CHEBI:57783"/>
        <dbReference type="ChEBI" id="CHEBI:58349"/>
        <dbReference type="ChEBI" id="CHEBI:85099"/>
        <dbReference type="ChEBI" id="CHEBI:85493"/>
        <dbReference type="EC" id="1.3.1.124"/>
    </reaction>
</comment>
<evidence type="ECO:0000256" key="5">
    <source>
        <dbReference type="ARBA" id="ARBA00048340"/>
    </source>
</evidence>
<dbReference type="GO" id="GO:0008670">
    <property type="term" value="F:2,4-dienoyl-CoA reductase (NADPH) activity"/>
    <property type="evidence" value="ECO:0007669"/>
    <property type="project" value="InterPro"/>
</dbReference>
<dbReference type="PANTHER" id="PTHR43296">
    <property type="entry name" value="PEROXISOMAL 2,4-DIENOYL-COA REDUCTASE"/>
    <property type="match status" value="1"/>
</dbReference>
<dbReference type="Proteomes" id="UP001337655">
    <property type="component" value="Unassembled WGS sequence"/>
</dbReference>
<name>A0AAV9PR63_9PEZI</name>
<dbReference type="InterPro" id="IPR036291">
    <property type="entry name" value="NAD(P)-bd_dom_sf"/>
</dbReference>
<feature type="region of interest" description="Disordered" evidence="6">
    <location>
        <begin position="762"/>
        <end position="799"/>
    </location>
</feature>
<dbReference type="AlphaFoldDB" id="A0AAV9PR63"/>
<protein>
    <recommendedName>
        <fullName evidence="3">2,4-dienoyl-CoA reductase [(3E)-enoyl-CoA-producing]</fullName>
        <ecNumber evidence="3">1.3.1.124</ecNumber>
    </recommendedName>
</protein>
<dbReference type="GO" id="GO:0009062">
    <property type="term" value="P:fatty acid catabolic process"/>
    <property type="evidence" value="ECO:0007669"/>
    <property type="project" value="InterPro"/>
</dbReference>
<dbReference type="SUPFAM" id="SSF51735">
    <property type="entry name" value="NAD(P)-binding Rossmann-fold domains"/>
    <property type="match status" value="1"/>
</dbReference>
<dbReference type="GO" id="GO:0005777">
    <property type="term" value="C:peroxisome"/>
    <property type="evidence" value="ECO:0007669"/>
    <property type="project" value="TreeGrafter"/>
</dbReference>
<dbReference type="GeneID" id="89923214"/>
<feature type="compositionally biased region" description="Low complexity" evidence="6">
    <location>
        <begin position="789"/>
        <end position="799"/>
    </location>
</feature>
<sequence length="819" mass="88580">MPVPREEYLSSIWKDGIFDNKVLFCTGGAGTICSMQVRAFVALGGNACIIGRNVEKTEKGAEDIATVRPGSKVIGIGNVDVRDPAALKAAADRCAKELGGIDFAIAGAAGNFLAPINQLSSNAFKTVMDIDALGSFITAKACLPYLVESAKKHTNTGKQYPNGTGGRMIFISASFHFVGKPMQAHVMAAKAAVDQISNSIAIEYGPYGITSNVITPGPISGTEGMERLGRSDPESVKASKKGIPLGRWGEVKEIADATVFLFSEAASYQNGTVMVVDGGQWRTSGASDGRGAWQYPDFLMSGESVTGVKIQQTCATLSELEKVLKNATEAAPYSTAPGCTSCELFLESTALIPLHRPVIGPYSEGGEHDIPSKFKTRWADAEEDQQYAFKGGERKQQPIATVQEIVDISDSVSQASVQRAASRGIQAAIEAADWFRYSFNNSWSAKNENGLRFSYICQDSLQNKDRHANGAARNQIVPLSERVEVRKQTWDCKGSISVKCCPEKTRIEVSYKHFAVHPTYAERKPAPRRSGARMHMGCAEGGVVQRMGGGGGDRQENGLAGALLDTQAAYGEASAGLPPNVGKKRKRMTFGANYGKPLINDDLSLAELLKRSEDAKVPPKQSTPKQNASLDPAGNGGGVQYDLPSWEKPPLEPLQRPLQRPVQTPQTNDKRPLPYQLPYTPTQQHQQQHHPPWHSYQPAQANPPTHPPSDPTPSPAFVPQAFSTERTAPPSILTARLASEQHTSPFPEPTFLTLKPARVLTGPNDFRTDSSWPGQGGWPKESSRVMESPAPAQQQAQAYPQMQALVEKEPSPDPWFLSR</sequence>
<keyword evidence="8" id="KW-1185">Reference proteome</keyword>
<feature type="compositionally biased region" description="Low complexity" evidence="6">
    <location>
        <begin position="653"/>
        <end position="686"/>
    </location>
</feature>
<comment type="caution">
    <text evidence="7">The sequence shown here is derived from an EMBL/GenBank/DDBJ whole genome shotgun (WGS) entry which is preliminary data.</text>
</comment>
<comment type="catalytic activity">
    <reaction evidence="4">
        <text>a (2E,4E)-dienoyl-CoA + NADPH + H(+) = a 4,5-saturated-(3E)-enoyl-CoA + NADP(+)</text>
        <dbReference type="Rhea" id="RHEA:45912"/>
        <dbReference type="ChEBI" id="CHEBI:15378"/>
        <dbReference type="ChEBI" id="CHEBI:57783"/>
        <dbReference type="ChEBI" id="CHEBI:58349"/>
        <dbReference type="ChEBI" id="CHEBI:85101"/>
        <dbReference type="ChEBI" id="CHEBI:85493"/>
        <dbReference type="EC" id="1.3.1.124"/>
    </reaction>
</comment>
<feature type="compositionally biased region" description="Pro residues" evidence="6">
    <location>
        <begin position="704"/>
        <end position="716"/>
    </location>
</feature>
<evidence type="ECO:0000256" key="2">
    <source>
        <dbReference type="ARBA" id="ARBA00023002"/>
    </source>
</evidence>
<reference evidence="7 8" key="1">
    <citation type="submission" date="2023-08" db="EMBL/GenBank/DDBJ databases">
        <title>Black Yeasts Isolated from many extreme environments.</title>
        <authorList>
            <person name="Coleine C."/>
            <person name="Stajich J.E."/>
            <person name="Selbmann L."/>
        </authorList>
    </citation>
    <scope>NUCLEOTIDE SEQUENCE [LARGE SCALE GENOMIC DNA]</scope>
    <source>
        <strain evidence="7 8">CCFEE 5935</strain>
    </source>
</reference>
<feature type="compositionally biased region" description="Polar residues" evidence="6">
    <location>
        <begin position="620"/>
        <end position="629"/>
    </location>
</feature>
<feature type="region of interest" description="Disordered" evidence="6">
    <location>
        <begin position="614"/>
        <end position="730"/>
    </location>
</feature>
<dbReference type="RefSeq" id="XP_064663453.1">
    <property type="nucleotide sequence ID" value="XM_064799126.1"/>
</dbReference>
<keyword evidence="2 7" id="KW-0560">Oxidoreductase</keyword>
<dbReference type="CDD" id="cd05369">
    <property type="entry name" value="TER_DECR_SDR_a"/>
    <property type="match status" value="1"/>
</dbReference>
<evidence type="ECO:0000313" key="7">
    <source>
        <dbReference type="EMBL" id="KAK5174784.1"/>
    </source>
</evidence>
<accession>A0AAV9PR63</accession>
<proteinExistence type="predicted"/>
<evidence type="ECO:0000256" key="6">
    <source>
        <dbReference type="SAM" id="MobiDB-lite"/>
    </source>
</evidence>
<dbReference type="InterPro" id="IPR002347">
    <property type="entry name" value="SDR_fam"/>
</dbReference>
<dbReference type="PANTHER" id="PTHR43296:SF2">
    <property type="entry name" value="PEROXISOMAL 2,4-DIENOYL-COA REDUCTASE [(3E)-ENOYL-COA-PRODUCING]"/>
    <property type="match status" value="1"/>
</dbReference>
<keyword evidence="1" id="KW-0521">NADP</keyword>
<dbReference type="InterPro" id="IPR045017">
    <property type="entry name" value="DECR2-like"/>
</dbReference>
<dbReference type="Pfam" id="PF13561">
    <property type="entry name" value="adh_short_C2"/>
    <property type="match status" value="1"/>
</dbReference>
<evidence type="ECO:0000256" key="4">
    <source>
        <dbReference type="ARBA" id="ARBA00048009"/>
    </source>
</evidence>
<dbReference type="PRINTS" id="PR00081">
    <property type="entry name" value="GDHRDH"/>
</dbReference>
<gene>
    <name evidence="7" type="primary">SPS19</name>
    <name evidence="7" type="ORF">LTR77_001867</name>
</gene>
<organism evidence="7 8">
    <name type="scientific">Saxophila tyrrhenica</name>
    <dbReference type="NCBI Taxonomy" id="1690608"/>
    <lineage>
        <taxon>Eukaryota</taxon>
        <taxon>Fungi</taxon>
        <taxon>Dikarya</taxon>
        <taxon>Ascomycota</taxon>
        <taxon>Pezizomycotina</taxon>
        <taxon>Dothideomycetes</taxon>
        <taxon>Dothideomycetidae</taxon>
        <taxon>Mycosphaerellales</taxon>
        <taxon>Extremaceae</taxon>
        <taxon>Saxophila</taxon>
    </lineage>
</organism>
<evidence type="ECO:0000256" key="3">
    <source>
        <dbReference type="ARBA" id="ARBA00026117"/>
    </source>
</evidence>